<evidence type="ECO:0000256" key="1">
    <source>
        <dbReference type="SAM" id="MobiDB-lite"/>
    </source>
</evidence>
<proteinExistence type="predicted"/>
<reference evidence="3" key="1">
    <citation type="journal article" date="2023" name="Commun. Biol.">
        <title>Genome analysis of Parmales, the sister group of diatoms, reveals the evolutionary specialization of diatoms from phago-mixotrophs to photoautotrophs.</title>
        <authorList>
            <person name="Ban H."/>
            <person name="Sato S."/>
            <person name="Yoshikawa S."/>
            <person name="Yamada K."/>
            <person name="Nakamura Y."/>
            <person name="Ichinomiya M."/>
            <person name="Sato N."/>
            <person name="Blanc-Mathieu R."/>
            <person name="Endo H."/>
            <person name="Kuwata A."/>
            <person name="Ogata H."/>
        </authorList>
    </citation>
    <scope>NUCLEOTIDE SEQUENCE [LARGE SCALE GENOMIC DNA]</scope>
</reference>
<accession>A0A9W7A9E4</accession>
<protein>
    <submittedName>
        <fullName evidence="2">Uncharacterized protein</fullName>
    </submittedName>
</protein>
<comment type="caution">
    <text evidence="2">The sequence shown here is derived from an EMBL/GenBank/DDBJ whole genome shotgun (WGS) entry which is preliminary data.</text>
</comment>
<sequence>MWEAPNVTPYSGNTPPLGPTTSDPKQSTNQPLGKVGQSLLMSVLTGRNPDHDKGYSSYSSSPPTNTSSPPSTPPTSNPPTPPTPPPPPSTPPPPVVLCPTLALRLYRTHRLYLLMILH</sequence>
<dbReference type="Proteomes" id="UP001162640">
    <property type="component" value="Unassembled WGS sequence"/>
</dbReference>
<name>A0A9W7A9E4_9STRA</name>
<feature type="compositionally biased region" description="Low complexity" evidence="1">
    <location>
        <begin position="55"/>
        <end position="69"/>
    </location>
</feature>
<feature type="compositionally biased region" description="Pro residues" evidence="1">
    <location>
        <begin position="70"/>
        <end position="96"/>
    </location>
</feature>
<evidence type="ECO:0000313" key="2">
    <source>
        <dbReference type="EMBL" id="GMH65332.1"/>
    </source>
</evidence>
<gene>
    <name evidence="2" type="ORF">TL16_g04172</name>
</gene>
<dbReference type="EMBL" id="BLQM01000113">
    <property type="protein sequence ID" value="GMH65332.1"/>
    <property type="molecule type" value="Genomic_DNA"/>
</dbReference>
<feature type="region of interest" description="Disordered" evidence="1">
    <location>
        <begin position="1"/>
        <end position="96"/>
    </location>
</feature>
<organism evidence="2 3">
    <name type="scientific">Triparma laevis f. inornata</name>
    <dbReference type="NCBI Taxonomy" id="1714386"/>
    <lineage>
        <taxon>Eukaryota</taxon>
        <taxon>Sar</taxon>
        <taxon>Stramenopiles</taxon>
        <taxon>Ochrophyta</taxon>
        <taxon>Bolidophyceae</taxon>
        <taxon>Parmales</taxon>
        <taxon>Triparmaceae</taxon>
        <taxon>Triparma</taxon>
    </lineage>
</organism>
<evidence type="ECO:0000313" key="3">
    <source>
        <dbReference type="Proteomes" id="UP001162640"/>
    </source>
</evidence>
<feature type="compositionally biased region" description="Polar residues" evidence="1">
    <location>
        <begin position="8"/>
        <end position="31"/>
    </location>
</feature>
<dbReference type="AlphaFoldDB" id="A0A9W7A9E4"/>